<evidence type="ECO:0000256" key="2">
    <source>
        <dbReference type="ARBA" id="ARBA00023015"/>
    </source>
</evidence>
<dbReference type="CDD" id="cd12148">
    <property type="entry name" value="fungal_TF_MHR"/>
    <property type="match status" value="1"/>
</dbReference>
<feature type="compositionally biased region" description="Basic and acidic residues" evidence="5">
    <location>
        <begin position="228"/>
        <end position="240"/>
    </location>
</feature>
<dbReference type="PANTHER" id="PTHR47171">
    <property type="entry name" value="FARA-RELATED"/>
    <property type="match status" value="1"/>
</dbReference>
<sequence length="298" mass="33899">MCMQDIDVELPTMDDFPTQHNDNHLFIERTKLCVLLGQLADARRKPQMADIGLEAIGESLRRWPDQLHRELRLHDPAKGKCSRRVTSELHITYYIAMILYLQSVAKTNSTQRSTRSILKECSEYASRTICLFEESLYRNDVLYLAPINNWFVFLAGVIQIRSRATLVEKRDTCTAEVNIVKTVLKQLADVVPSSAFILCSFERMESSSRMMPAGAVSLAEGLSSSENLSDHKTEQQKDVRPSSGPGIYAPSQNDEPLKCGLPMSSDYSLVDGMWDSFDFDRIQFDAYVPEEWPVWSRS</sequence>
<keyword evidence="2" id="KW-0805">Transcription regulation</keyword>
<protein>
    <recommendedName>
        <fullName evidence="8">Transcription factor domain-containing protein</fullName>
    </recommendedName>
</protein>
<evidence type="ECO:0000256" key="4">
    <source>
        <dbReference type="ARBA" id="ARBA00023163"/>
    </source>
</evidence>
<dbReference type="PANTHER" id="PTHR47171:SF3">
    <property type="entry name" value="FARA-RELATED"/>
    <property type="match status" value="1"/>
</dbReference>
<dbReference type="Proteomes" id="UP001583193">
    <property type="component" value="Unassembled WGS sequence"/>
</dbReference>
<comment type="caution">
    <text evidence="6">The sequence shown here is derived from an EMBL/GenBank/DDBJ whole genome shotgun (WGS) entry which is preliminary data.</text>
</comment>
<evidence type="ECO:0000256" key="1">
    <source>
        <dbReference type="ARBA" id="ARBA00022833"/>
    </source>
</evidence>
<feature type="region of interest" description="Disordered" evidence="5">
    <location>
        <begin position="225"/>
        <end position="258"/>
    </location>
</feature>
<evidence type="ECO:0000256" key="3">
    <source>
        <dbReference type="ARBA" id="ARBA00023125"/>
    </source>
</evidence>
<evidence type="ECO:0000313" key="7">
    <source>
        <dbReference type="Proteomes" id="UP001583193"/>
    </source>
</evidence>
<name>A0ABR3XWS7_9EURO</name>
<keyword evidence="1" id="KW-0862">Zinc</keyword>
<keyword evidence="3" id="KW-0238">DNA-binding</keyword>
<gene>
    <name evidence="6" type="ORF">Plec18167_003869</name>
</gene>
<organism evidence="6 7">
    <name type="scientific">Paecilomyces lecythidis</name>
    <dbReference type="NCBI Taxonomy" id="3004212"/>
    <lineage>
        <taxon>Eukaryota</taxon>
        <taxon>Fungi</taxon>
        <taxon>Dikarya</taxon>
        <taxon>Ascomycota</taxon>
        <taxon>Pezizomycotina</taxon>
        <taxon>Eurotiomycetes</taxon>
        <taxon>Eurotiomycetidae</taxon>
        <taxon>Eurotiales</taxon>
        <taxon>Thermoascaceae</taxon>
        <taxon>Paecilomyces</taxon>
    </lineage>
</organism>
<reference evidence="6 7" key="1">
    <citation type="journal article" date="2024" name="IMA Fungus">
        <title>IMA Genome - F19 : A genome assembly and annotation guide to empower mycologists, including annotated draft genome sequences of Ceratocystis pirilliformis, Diaporthe australafricana, Fusarium ophioides, Paecilomyces lecythidis, and Sporothrix stenoceras.</title>
        <authorList>
            <person name="Aylward J."/>
            <person name="Wilson A.M."/>
            <person name="Visagie C.M."/>
            <person name="Spraker J."/>
            <person name="Barnes I."/>
            <person name="Buitendag C."/>
            <person name="Ceriani C."/>
            <person name="Del Mar Angel L."/>
            <person name="du Plessis D."/>
            <person name="Fuchs T."/>
            <person name="Gasser K."/>
            <person name="Kramer D."/>
            <person name="Li W."/>
            <person name="Munsamy K."/>
            <person name="Piso A."/>
            <person name="Price J.L."/>
            <person name="Sonnekus B."/>
            <person name="Thomas C."/>
            <person name="van der Nest A."/>
            <person name="van Dijk A."/>
            <person name="van Heerden A."/>
            <person name="van Vuuren N."/>
            <person name="Yilmaz N."/>
            <person name="Duong T.A."/>
            <person name="van der Merwe N.A."/>
            <person name="Wingfield M.J."/>
            <person name="Wingfield B.D."/>
        </authorList>
    </citation>
    <scope>NUCLEOTIDE SEQUENCE [LARGE SCALE GENOMIC DNA]</scope>
    <source>
        <strain evidence="6 7">CMW 18167</strain>
    </source>
</reference>
<evidence type="ECO:0000313" key="6">
    <source>
        <dbReference type="EMBL" id="KAL1880465.1"/>
    </source>
</evidence>
<evidence type="ECO:0008006" key="8">
    <source>
        <dbReference type="Google" id="ProtNLM"/>
    </source>
</evidence>
<keyword evidence="7" id="KW-1185">Reference proteome</keyword>
<dbReference type="InterPro" id="IPR052073">
    <property type="entry name" value="Amide_Lactam_Regulators"/>
</dbReference>
<proteinExistence type="predicted"/>
<dbReference type="EMBL" id="JAVDPF010000009">
    <property type="protein sequence ID" value="KAL1880465.1"/>
    <property type="molecule type" value="Genomic_DNA"/>
</dbReference>
<keyword evidence="4" id="KW-0804">Transcription</keyword>
<accession>A0ABR3XWS7</accession>
<evidence type="ECO:0000256" key="5">
    <source>
        <dbReference type="SAM" id="MobiDB-lite"/>
    </source>
</evidence>